<dbReference type="Proteomes" id="UP000460949">
    <property type="component" value="Unassembled WGS sequence"/>
</dbReference>
<accession>A0A845E2Y3</accession>
<organism evidence="1 2">
    <name type="scientific">Halobacillus litoralis</name>
    <dbReference type="NCBI Taxonomy" id="45668"/>
    <lineage>
        <taxon>Bacteria</taxon>
        <taxon>Bacillati</taxon>
        <taxon>Bacillota</taxon>
        <taxon>Bacilli</taxon>
        <taxon>Bacillales</taxon>
        <taxon>Bacillaceae</taxon>
        <taxon>Halobacillus</taxon>
    </lineage>
</organism>
<evidence type="ECO:0000313" key="2">
    <source>
        <dbReference type="Proteomes" id="UP000460949"/>
    </source>
</evidence>
<dbReference type="EMBL" id="WMET01000002">
    <property type="protein sequence ID" value="MYL20637.1"/>
    <property type="molecule type" value="Genomic_DNA"/>
</dbReference>
<reference evidence="1 2" key="1">
    <citation type="submission" date="2019-11" db="EMBL/GenBank/DDBJ databases">
        <title>Genome sequences of 17 halophilic strains isolated from different environments.</title>
        <authorList>
            <person name="Furrow R.E."/>
        </authorList>
    </citation>
    <scope>NUCLEOTIDE SEQUENCE [LARGE SCALE GENOMIC DNA]</scope>
    <source>
        <strain evidence="1 2">22511_23_Filter</strain>
    </source>
</reference>
<proteinExistence type="predicted"/>
<comment type="caution">
    <text evidence="1">The sequence shown here is derived from an EMBL/GenBank/DDBJ whole genome shotgun (WGS) entry which is preliminary data.</text>
</comment>
<gene>
    <name evidence="1" type="ORF">GLW04_12090</name>
</gene>
<protein>
    <submittedName>
        <fullName evidence="1">Uncharacterized protein</fullName>
    </submittedName>
</protein>
<evidence type="ECO:0000313" key="1">
    <source>
        <dbReference type="EMBL" id="MYL20637.1"/>
    </source>
</evidence>
<dbReference type="AlphaFoldDB" id="A0A845E2Y3"/>
<name>A0A845E2Y3_9BACI</name>
<dbReference type="RefSeq" id="WP_160837518.1">
    <property type="nucleotide sequence ID" value="NZ_WMET01000002.1"/>
</dbReference>
<sequence>MDGLWSWIALSLAVGAFYTAEQARRENKRLKERLDRLERKRDEEPPS</sequence>